<dbReference type="AlphaFoldDB" id="A0AAV1S5C4"/>
<sequence length="74" mass="8426">MKKGNIVGHLLIADPACQLLDFLEVYTKYNFHCRIDLKLETDPFQYRCTLTDLKSTGSVGSIVLYGQVALARYR</sequence>
<dbReference type="Proteomes" id="UP001314170">
    <property type="component" value="Unassembled WGS sequence"/>
</dbReference>
<proteinExistence type="predicted"/>
<organism evidence="1 2">
    <name type="scientific">Dovyalis caffra</name>
    <dbReference type="NCBI Taxonomy" id="77055"/>
    <lineage>
        <taxon>Eukaryota</taxon>
        <taxon>Viridiplantae</taxon>
        <taxon>Streptophyta</taxon>
        <taxon>Embryophyta</taxon>
        <taxon>Tracheophyta</taxon>
        <taxon>Spermatophyta</taxon>
        <taxon>Magnoliopsida</taxon>
        <taxon>eudicotyledons</taxon>
        <taxon>Gunneridae</taxon>
        <taxon>Pentapetalae</taxon>
        <taxon>rosids</taxon>
        <taxon>fabids</taxon>
        <taxon>Malpighiales</taxon>
        <taxon>Salicaceae</taxon>
        <taxon>Flacourtieae</taxon>
        <taxon>Dovyalis</taxon>
    </lineage>
</organism>
<reference evidence="1 2" key="1">
    <citation type="submission" date="2024-01" db="EMBL/GenBank/DDBJ databases">
        <authorList>
            <person name="Waweru B."/>
        </authorList>
    </citation>
    <scope>NUCLEOTIDE SEQUENCE [LARGE SCALE GENOMIC DNA]</scope>
</reference>
<gene>
    <name evidence="1" type="ORF">DCAF_LOCUS18795</name>
</gene>
<evidence type="ECO:0000313" key="2">
    <source>
        <dbReference type="Proteomes" id="UP001314170"/>
    </source>
</evidence>
<keyword evidence="2" id="KW-1185">Reference proteome</keyword>
<name>A0AAV1S5C4_9ROSI</name>
<comment type="caution">
    <text evidence="1">The sequence shown here is derived from an EMBL/GenBank/DDBJ whole genome shotgun (WGS) entry which is preliminary data.</text>
</comment>
<protein>
    <submittedName>
        <fullName evidence="1">Uncharacterized protein</fullName>
    </submittedName>
</protein>
<dbReference type="EMBL" id="CAWUPB010001173">
    <property type="protein sequence ID" value="CAK7346125.1"/>
    <property type="molecule type" value="Genomic_DNA"/>
</dbReference>
<accession>A0AAV1S5C4</accession>
<evidence type="ECO:0000313" key="1">
    <source>
        <dbReference type="EMBL" id="CAK7346125.1"/>
    </source>
</evidence>